<name>A0A3M7R3A9_BRAPC</name>
<proteinExistence type="predicted"/>
<keyword evidence="1" id="KW-1133">Transmembrane helix</keyword>
<dbReference type="EMBL" id="REGN01004339">
    <property type="protein sequence ID" value="RNA17939.1"/>
    <property type="molecule type" value="Genomic_DNA"/>
</dbReference>
<evidence type="ECO:0000256" key="1">
    <source>
        <dbReference type="SAM" id="Phobius"/>
    </source>
</evidence>
<keyword evidence="3" id="KW-1185">Reference proteome</keyword>
<dbReference type="Proteomes" id="UP000276133">
    <property type="component" value="Unassembled WGS sequence"/>
</dbReference>
<feature type="transmembrane region" description="Helical" evidence="1">
    <location>
        <begin position="6"/>
        <end position="28"/>
    </location>
</feature>
<dbReference type="AlphaFoldDB" id="A0A3M7R3A9"/>
<keyword evidence="1" id="KW-0812">Transmembrane</keyword>
<evidence type="ECO:0000313" key="3">
    <source>
        <dbReference type="Proteomes" id="UP000276133"/>
    </source>
</evidence>
<gene>
    <name evidence="2" type="ORF">BpHYR1_028069</name>
</gene>
<reference evidence="2 3" key="1">
    <citation type="journal article" date="2018" name="Sci. Rep.">
        <title>Genomic signatures of local adaptation to the degree of environmental predictability in rotifers.</title>
        <authorList>
            <person name="Franch-Gras L."/>
            <person name="Hahn C."/>
            <person name="Garcia-Roger E.M."/>
            <person name="Carmona M.J."/>
            <person name="Serra M."/>
            <person name="Gomez A."/>
        </authorList>
    </citation>
    <scope>NUCLEOTIDE SEQUENCE [LARGE SCALE GENOMIC DNA]</scope>
    <source>
        <strain evidence="2">HYR1</strain>
    </source>
</reference>
<comment type="caution">
    <text evidence="2">The sequence shown here is derived from an EMBL/GenBank/DDBJ whole genome shotgun (WGS) entry which is preliminary data.</text>
</comment>
<accession>A0A3M7R3A9</accession>
<protein>
    <submittedName>
        <fullName evidence="2">Uncharacterized protein</fullName>
    </submittedName>
</protein>
<sequence length="69" mass="8438">MCSLLSPVYLIGFFNYFLRGIVWNLFLFKHHNKEIPLFRILLDFVTFEIRKNKFFPKQLLDMSCQVPFY</sequence>
<evidence type="ECO:0000313" key="2">
    <source>
        <dbReference type="EMBL" id="RNA17939.1"/>
    </source>
</evidence>
<keyword evidence="1" id="KW-0472">Membrane</keyword>
<organism evidence="2 3">
    <name type="scientific">Brachionus plicatilis</name>
    <name type="common">Marine rotifer</name>
    <name type="synonym">Brachionus muelleri</name>
    <dbReference type="NCBI Taxonomy" id="10195"/>
    <lineage>
        <taxon>Eukaryota</taxon>
        <taxon>Metazoa</taxon>
        <taxon>Spiralia</taxon>
        <taxon>Gnathifera</taxon>
        <taxon>Rotifera</taxon>
        <taxon>Eurotatoria</taxon>
        <taxon>Monogononta</taxon>
        <taxon>Pseudotrocha</taxon>
        <taxon>Ploima</taxon>
        <taxon>Brachionidae</taxon>
        <taxon>Brachionus</taxon>
    </lineage>
</organism>